<dbReference type="InterPro" id="IPR013783">
    <property type="entry name" value="Ig-like_fold"/>
</dbReference>
<dbReference type="Gene3D" id="2.60.40.2700">
    <property type="match status" value="4"/>
</dbReference>
<feature type="region of interest" description="Disordered" evidence="1">
    <location>
        <begin position="131"/>
        <end position="164"/>
    </location>
</feature>
<organism evidence="3 4">
    <name type="scientific">Nocardioides perillae</name>
    <dbReference type="NCBI Taxonomy" id="1119534"/>
    <lineage>
        <taxon>Bacteria</taxon>
        <taxon>Bacillati</taxon>
        <taxon>Actinomycetota</taxon>
        <taxon>Actinomycetes</taxon>
        <taxon>Propionibacteriales</taxon>
        <taxon>Nocardioidaceae</taxon>
        <taxon>Nocardioides</taxon>
    </lineage>
</organism>
<keyword evidence="2" id="KW-0732">Signal</keyword>
<sequence>MVVGGAVLGVTTVPAGAAPAAAVASAAAPTVSGADDRLLGLQLLEVVQPPTLSGTPGVGSLLTLTSPAWSLLGVTEQFAWLRNGVPIPGATGSTYVPTTADAGAVLQGVVTGSVLGLLPVEAVTGALQLPGLPGDGTGGTGGGTDGGGGTGGTDGCTTDPSGQLSVLQPPQIAGLQGVGSLLVVLDPLWSLPGISMAYQWFSGGVPVPGATDEFFVPGVAEAGLPLLVRVTGTLAGVPVVSTVSDTVLVPLLPDQELSASDAPTLTQPAKVGKPVVATDPTWSTDGVTATYQWFANGSPISGATAKSFTPTAAELAKTVLVKVTGTKEGWTAKTVDSTGIVVGKGDAPTFTAQPGVTGTHGLGSTLSATLGTWPGTTSVGAQWLRDGVPVAGASGLNYVVQAADVGRRLSVLVTAVKPGHETATFTTTPVAVAKTRASAGLRLVKAKVKKGTRAVAVLTLRAAGVRPVGSVTVLDGRRRLGTYRVDGTRSVKLPVLKPGRHALRAVYAGSATTEGARSRVLVLRVTKR</sequence>
<evidence type="ECO:0000256" key="1">
    <source>
        <dbReference type="SAM" id="MobiDB-lite"/>
    </source>
</evidence>
<proteinExistence type="predicted"/>
<dbReference type="GO" id="GO:0005975">
    <property type="term" value="P:carbohydrate metabolic process"/>
    <property type="evidence" value="ECO:0007669"/>
    <property type="project" value="UniProtKB-ARBA"/>
</dbReference>
<feature type="chain" id="PRO_5039270368" description="Ig-like domain (Group 3)" evidence="2">
    <location>
        <begin position="18"/>
        <end position="528"/>
    </location>
</feature>
<feature type="compositionally biased region" description="Gly residues" evidence="1">
    <location>
        <begin position="133"/>
        <end position="154"/>
    </location>
</feature>
<feature type="signal peptide" evidence="2">
    <location>
        <begin position="1"/>
        <end position="17"/>
    </location>
</feature>
<name>A0A7Y9RU16_9ACTN</name>
<evidence type="ECO:0000313" key="4">
    <source>
        <dbReference type="Proteomes" id="UP000544110"/>
    </source>
</evidence>
<dbReference type="Gene3D" id="2.60.40.10">
    <property type="entry name" value="Immunoglobulins"/>
    <property type="match status" value="1"/>
</dbReference>
<reference evidence="3 4" key="1">
    <citation type="submission" date="2020-07" db="EMBL/GenBank/DDBJ databases">
        <title>Sequencing the genomes of 1000 actinobacteria strains.</title>
        <authorList>
            <person name="Klenk H.-P."/>
        </authorList>
    </citation>
    <scope>NUCLEOTIDE SEQUENCE [LARGE SCALE GENOMIC DNA]</scope>
    <source>
        <strain evidence="3 4">DSM 24552</strain>
    </source>
</reference>
<accession>A0A7Y9RU16</accession>
<dbReference type="EMBL" id="JACCAC010000001">
    <property type="protein sequence ID" value="NYG53975.1"/>
    <property type="molecule type" value="Genomic_DNA"/>
</dbReference>
<dbReference type="Proteomes" id="UP000544110">
    <property type="component" value="Unassembled WGS sequence"/>
</dbReference>
<evidence type="ECO:0000313" key="3">
    <source>
        <dbReference type="EMBL" id="NYG53975.1"/>
    </source>
</evidence>
<evidence type="ECO:0000256" key="2">
    <source>
        <dbReference type="SAM" id="SignalP"/>
    </source>
</evidence>
<dbReference type="RefSeq" id="WP_179516696.1">
    <property type="nucleotide sequence ID" value="NZ_JACCAC010000001.1"/>
</dbReference>
<protein>
    <recommendedName>
        <fullName evidence="5">Ig-like domain (Group 3)</fullName>
    </recommendedName>
</protein>
<keyword evidence="4" id="KW-1185">Reference proteome</keyword>
<gene>
    <name evidence="3" type="ORF">BJ989_000279</name>
</gene>
<evidence type="ECO:0008006" key="5">
    <source>
        <dbReference type="Google" id="ProtNLM"/>
    </source>
</evidence>
<comment type="caution">
    <text evidence="3">The sequence shown here is derived from an EMBL/GenBank/DDBJ whole genome shotgun (WGS) entry which is preliminary data.</text>
</comment>
<dbReference type="AlphaFoldDB" id="A0A7Y9RU16"/>